<proteinExistence type="predicted"/>
<dbReference type="InterPro" id="IPR031876">
    <property type="entry name" value="DUF4760"/>
</dbReference>
<gene>
    <name evidence="1" type="ORF">AB5J56_41080</name>
</gene>
<sequence>MDGSLMLNLLALAVSIGALTTSVAASRRQLRLAHNSNVLPIIIELFKETRTTEFLRSVEYIRSELAAQHAHADGYRHLPVEPREHIRRVGQFYDDIGKLVAHGVVDERLVLGAYSVNVQRMWQALAPYIYSERAQHGTLTMTYFEDLAARARLTPGPEIHAGLGLRRLPPG</sequence>
<reference evidence="1" key="1">
    <citation type="submission" date="2024-07" db="EMBL/GenBank/DDBJ databases">
        <authorList>
            <person name="Yu S.T."/>
        </authorList>
    </citation>
    <scope>NUCLEOTIDE SEQUENCE</scope>
    <source>
        <strain evidence="1">R21</strain>
    </source>
</reference>
<organism evidence="1">
    <name type="scientific">Streptomyces sp. R21</name>
    <dbReference type="NCBI Taxonomy" id="3238627"/>
    <lineage>
        <taxon>Bacteria</taxon>
        <taxon>Bacillati</taxon>
        <taxon>Actinomycetota</taxon>
        <taxon>Actinomycetes</taxon>
        <taxon>Kitasatosporales</taxon>
        <taxon>Streptomycetaceae</taxon>
        <taxon>Streptomyces</taxon>
    </lineage>
</organism>
<dbReference type="RefSeq" id="WP_369240910.1">
    <property type="nucleotide sequence ID" value="NZ_CP163435.1"/>
</dbReference>
<name>A0AB39PJR3_9ACTN</name>
<evidence type="ECO:0000313" key="1">
    <source>
        <dbReference type="EMBL" id="XDQ30714.1"/>
    </source>
</evidence>
<dbReference type="Pfam" id="PF15956">
    <property type="entry name" value="DUF4760"/>
    <property type="match status" value="1"/>
</dbReference>
<dbReference type="EMBL" id="CP163435">
    <property type="protein sequence ID" value="XDQ30714.1"/>
    <property type="molecule type" value="Genomic_DNA"/>
</dbReference>
<accession>A0AB39PJR3</accession>
<dbReference type="AlphaFoldDB" id="A0AB39PJR3"/>
<protein>
    <submittedName>
        <fullName evidence="1">Uncharacterized protein</fullName>
    </submittedName>
</protein>